<reference evidence="1 2" key="1">
    <citation type="submission" date="2020-08" db="EMBL/GenBank/DDBJ databases">
        <authorList>
            <person name="Newling K."/>
            <person name="Davey J."/>
            <person name="Forrester S."/>
        </authorList>
    </citation>
    <scope>NUCLEOTIDE SEQUENCE [LARGE SCALE GENOMIC DNA]</scope>
    <source>
        <strain evidence="2">Crithidia deanei Carvalho (ATCC PRA-265)</strain>
    </source>
</reference>
<evidence type="ECO:0000313" key="2">
    <source>
        <dbReference type="Proteomes" id="UP000515908"/>
    </source>
</evidence>
<accession>A0A7G2CJ98</accession>
<name>A0A7G2CJ98_9TRYP</name>
<dbReference type="Proteomes" id="UP000515908">
    <property type="component" value="Chromosome 14"/>
</dbReference>
<evidence type="ECO:0000313" key="1">
    <source>
        <dbReference type="EMBL" id="CAD2219479.1"/>
    </source>
</evidence>
<dbReference type="EMBL" id="LR877158">
    <property type="protein sequence ID" value="CAD2219479.1"/>
    <property type="molecule type" value="Genomic_DNA"/>
</dbReference>
<dbReference type="AlphaFoldDB" id="A0A7G2CJ98"/>
<gene>
    <name evidence="1" type="ORF">ADEAN_000698600</name>
</gene>
<organism evidence="1 2">
    <name type="scientific">Angomonas deanei</name>
    <dbReference type="NCBI Taxonomy" id="59799"/>
    <lineage>
        <taxon>Eukaryota</taxon>
        <taxon>Discoba</taxon>
        <taxon>Euglenozoa</taxon>
        <taxon>Kinetoplastea</taxon>
        <taxon>Metakinetoplastina</taxon>
        <taxon>Trypanosomatida</taxon>
        <taxon>Trypanosomatidae</taxon>
        <taxon>Strigomonadinae</taxon>
        <taxon>Angomonas</taxon>
    </lineage>
</organism>
<dbReference type="VEuPathDB" id="TriTrypDB:ADEAN_000698600"/>
<sequence>MAYPDNKNTVKETYVDEYVTTVDPRTIPGFENPNFYPPAQYIPNQNNNNDYYYDDGSVSSEGHRLRKKYTTTTVTTVTTTTILLPNMQEALVMPSQTAHYLDNRKVENNHNSYLQNNNEVVVRQPWVYGQDNQHYNKSQDSDRPPTLEELGVTSYFQNNNNNLNNFRNAPYEIGNAAQSPWIAAEGRAELEGGNNYYRS</sequence>
<protein>
    <submittedName>
        <fullName evidence="1">Uncharacterized protein</fullName>
    </submittedName>
</protein>
<proteinExistence type="predicted"/>
<keyword evidence="2" id="KW-1185">Reference proteome</keyword>